<evidence type="ECO:0000313" key="2">
    <source>
        <dbReference type="EMBL" id="KHJ81963.1"/>
    </source>
</evidence>
<sequence length="248" mass="27726">MYGEFPIDGLYNVPKNIIEVFLAHLQVFSEAIGPRNVLNTRDIMRFFNETLAQYHNADGWDVEEIAKLQSRQTRKRTKSTEKSSKSETKGKKKSKSKSSAKDSSSTEEKNGCTSPLFAQAKEEPGDRNTEASADSAERSTPSPGSVVTIASTSSLRSEDFERFDEADKTKSTETNTRKSAQAKSSKPSVSSSPAIAQNVAEDCKGYHDELTGREFRERFRMSRWTFKILCNVLGPYLARRSAIMTKLI</sequence>
<feature type="compositionally biased region" description="Polar residues" evidence="1">
    <location>
        <begin position="138"/>
        <end position="155"/>
    </location>
</feature>
<dbReference type="AlphaFoldDB" id="A0A0B1S9H7"/>
<gene>
    <name evidence="2" type="ORF">OESDEN_18347</name>
</gene>
<protein>
    <submittedName>
        <fullName evidence="2">Uncharacterized protein</fullName>
    </submittedName>
</protein>
<organism evidence="2 3">
    <name type="scientific">Oesophagostomum dentatum</name>
    <name type="common">Nodular worm</name>
    <dbReference type="NCBI Taxonomy" id="61180"/>
    <lineage>
        <taxon>Eukaryota</taxon>
        <taxon>Metazoa</taxon>
        <taxon>Ecdysozoa</taxon>
        <taxon>Nematoda</taxon>
        <taxon>Chromadorea</taxon>
        <taxon>Rhabditida</taxon>
        <taxon>Rhabditina</taxon>
        <taxon>Rhabditomorpha</taxon>
        <taxon>Strongyloidea</taxon>
        <taxon>Strongylidae</taxon>
        <taxon>Oesophagostomum</taxon>
    </lineage>
</organism>
<accession>A0A0B1S9H7</accession>
<dbReference type="Proteomes" id="UP000053660">
    <property type="component" value="Unassembled WGS sequence"/>
</dbReference>
<evidence type="ECO:0000256" key="1">
    <source>
        <dbReference type="SAM" id="MobiDB-lite"/>
    </source>
</evidence>
<name>A0A0B1S9H7_OESDE</name>
<evidence type="ECO:0000313" key="3">
    <source>
        <dbReference type="Proteomes" id="UP000053660"/>
    </source>
</evidence>
<reference evidence="2 3" key="1">
    <citation type="submission" date="2014-03" db="EMBL/GenBank/DDBJ databases">
        <title>Draft genome of the hookworm Oesophagostomum dentatum.</title>
        <authorList>
            <person name="Mitreva M."/>
        </authorList>
    </citation>
    <scope>NUCLEOTIDE SEQUENCE [LARGE SCALE GENOMIC DNA]</scope>
    <source>
        <strain evidence="2 3">OD-Hann</strain>
    </source>
</reference>
<feature type="compositionally biased region" description="Low complexity" evidence="1">
    <location>
        <begin position="178"/>
        <end position="194"/>
    </location>
</feature>
<proteinExistence type="predicted"/>
<feature type="compositionally biased region" description="Basic and acidic residues" evidence="1">
    <location>
        <begin position="156"/>
        <end position="171"/>
    </location>
</feature>
<dbReference type="EMBL" id="KN583681">
    <property type="protein sequence ID" value="KHJ81963.1"/>
    <property type="molecule type" value="Genomic_DNA"/>
</dbReference>
<feature type="non-terminal residue" evidence="2">
    <location>
        <position position="248"/>
    </location>
</feature>
<keyword evidence="3" id="KW-1185">Reference proteome</keyword>
<feature type="compositionally biased region" description="Basic and acidic residues" evidence="1">
    <location>
        <begin position="78"/>
        <end position="89"/>
    </location>
</feature>
<feature type="region of interest" description="Disordered" evidence="1">
    <location>
        <begin position="69"/>
        <end position="194"/>
    </location>
</feature>
<dbReference type="OrthoDB" id="10062286at2759"/>
<feature type="compositionally biased region" description="Basic and acidic residues" evidence="1">
    <location>
        <begin position="120"/>
        <end position="129"/>
    </location>
</feature>